<evidence type="ECO:0000313" key="2">
    <source>
        <dbReference type="EMBL" id="SCD19253.1"/>
    </source>
</evidence>
<sequence>MLVQFTDIHYIYIDNDIKIQAMNILDFAINYPDEESCRKKFKEQRDQMGVTCRHCNCKEHYWLENKQAYECKRCRARQTLRSGTVMQHSNLPYRYWFVAMHLLTATKGSFSAAELQRQLGHKRYQPIWEMVNKLRDVMGKRDDEYTLEGAIELDDAFFSTEISLQERDKPLKRGRGSQKKTKVLVMAESKTVENPKPGKKPKKVRYLKMKVINDLKAGTITRNVKEHVESTADLTTDDSTSYTKLKEHVHSHTASVIPHEDLSNVLPWVHTAISNAKRQLLGVYYKIKPEYLQYYLNQFCYKFNRRYFGENQFERLLIAAVTYAPDFKSRIYNRNYCG</sequence>
<dbReference type="KEGG" id="psac:PSM36_2785"/>
<dbReference type="STRING" id="1642647.PSM36_0421"/>
<dbReference type="KEGG" id="psac:PSM36_2218"/>
<dbReference type="NCBIfam" id="NF033547">
    <property type="entry name" value="transpos_IS1595"/>
    <property type="match status" value="1"/>
</dbReference>
<feature type="domain" description="ISXO2-like transposase" evidence="1">
    <location>
        <begin position="146"/>
        <end position="304"/>
    </location>
</feature>
<accession>A0A1R3T1G0</accession>
<gene>
    <name evidence="2" type="ORF">PSM36_0421</name>
    <name evidence="3" type="ORF">PSM36_0792</name>
    <name evidence="4" type="ORF">PSM36_2218</name>
    <name evidence="5" type="ORF">PSM36_2516</name>
    <name evidence="6" type="ORF">PSM36_2785</name>
    <name evidence="7" type="ORF">PSM36_2983</name>
</gene>
<dbReference type="AlphaFoldDB" id="A0A1R3T1G0"/>
<dbReference type="Pfam" id="PF12762">
    <property type="entry name" value="DDE_Tnp_IS1595"/>
    <property type="match status" value="1"/>
</dbReference>
<name>A0A1R3T1G0_9BACT</name>
<dbReference type="EMBL" id="LT605205">
    <property type="protein sequence ID" value="SCD21581.1"/>
    <property type="molecule type" value="Genomic_DNA"/>
</dbReference>
<protein>
    <submittedName>
        <fullName evidence="6">ISXO2-like transposase domain</fullName>
    </submittedName>
    <submittedName>
        <fullName evidence="3">Transposase zinc-ribbon domain</fullName>
    </submittedName>
</protein>
<dbReference type="Proteomes" id="UP000187464">
    <property type="component" value="Chromosome I"/>
</dbReference>
<dbReference type="EMBL" id="LT605205">
    <property type="protein sequence ID" value="SCD19253.1"/>
    <property type="molecule type" value="Genomic_DNA"/>
</dbReference>
<reference evidence="6 8" key="1">
    <citation type="submission" date="2016-08" db="EMBL/GenBank/DDBJ databases">
        <authorList>
            <person name="Seilhamer J.J."/>
        </authorList>
    </citation>
    <scope>NUCLEOTIDE SEQUENCE [LARGE SCALE GENOMIC DNA]</scope>
    <source>
        <strain evidence="6">M3/6</strain>
    </source>
</reference>
<proteinExistence type="predicted"/>
<dbReference type="InterPro" id="IPR024445">
    <property type="entry name" value="Tnp_ISXO2-like"/>
</dbReference>
<evidence type="ECO:0000313" key="3">
    <source>
        <dbReference type="EMBL" id="SCD19618.1"/>
    </source>
</evidence>
<dbReference type="KEGG" id="psac:PSM36_0792"/>
<dbReference type="EMBL" id="LT605205">
    <property type="protein sequence ID" value="SCD21317.1"/>
    <property type="molecule type" value="Genomic_DNA"/>
</dbReference>
<dbReference type="EMBL" id="LT605205">
    <property type="protein sequence ID" value="SCD21023.1"/>
    <property type="molecule type" value="Genomic_DNA"/>
</dbReference>
<reference evidence="8" key="2">
    <citation type="submission" date="2016-08" db="EMBL/GenBank/DDBJ databases">
        <authorList>
            <person name="Wibberg D."/>
        </authorList>
    </citation>
    <scope>NUCLEOTIDE SEQUENCE [LARGE SCALE GENOMIC DNA]</scope>
</reference>
<keyword evidence="8" id="KW-1185">Reference proteome</keyword>
<evidence type="ECO:0000313" key="5">
    <source>
        <dbReference type="EMBL" id="SCD21317.1"/>
    </source>
</evidence>
<organism evidence="6 8">
    <name type="scientific">Proteiniphilum saccharofermentans</name>
    <dbReference type="NCBI Taxonomy" id="1642647"/>
    <lineage>
        <taxon>Bacteria</taxon>
        <taxon>Pseudomonadati</taxon>
        <taxon>Bacteroidota</taxon>
        <taxon>Bacteroidia</taxon>
        <taxon>Bacteroidales</taxon>
        <taxon>Dysgonomonadaceae</taxon>
        <taxon>Proteiniphilum</taxon>
    </lineage>
</organism>
<dbReference type="EMBL" id="LT605205">
    <property type="protein sequence ID" value="SCD21772.1"/>
    <property type="molecule type" value="Genomic_DNA"/>
</dbReference>
<evidence type="ECO:0000259" key="1">
    <source>
        <dbReference type="SMART" id="SM01126"/>
    </source>
</evidence>
<evidence type="ECO:0000313" key="6">
    <source>
        <dbReference type="EMBL" id="SCD21581.1"/>
    </source>
</evidence>
<dbReference type="KEGG" id="psac:PSM36_2983"/>
<evidence type="ECO:0000313" key="8">
    <source>
        <dbReference type="Proteomes" id="UP000187464"/>
    </source>
</evidence>
<evidence type="ECO:0000313" key="7">
    <source>
        <dbReference type="EMBL" id="SCD21772.1"/>
    </source>
</evidence>
<dbReference type="EMBL" id="LT605205">
    <property type="protein sequence ID" value="SCD19618.1"/>
    <property type="molecule type" value="Genomic_DNA"/>
</dbReference>
<dbReference type="KEGG" id="psac:PSM36_2516"/>
<dbReference type="SMART" id="SM01126">
    <property type="entry name" value="DDE_Tnp_IS1595"/>
    <property type="match status" value="1"/>
</dbReference>
<dbReference type="KEGG" id="psac:PSM36_0421"/>
<evidence type="ECO:0000313" key="4">
    <source>
        <dbReference type="EMBL" id="SCD21023.1"/>
    </source>
</evidence>